<keyword evidence="1" id="KW-0472">Membrane</keyword>
<evidence type="ECO:0000313" key="3">
    <source>
        <dbReference type="Proteomes" id="UP000189670"/>
    </source>
</evidence>
<dbReference type="EMBL" id="ATBP01000120">
    <property type="protein sequence ID" value="ETR72708.1"/>
    <property type="molecule type" value="Genomic_DNA"/>
</dbReference>
<dbReference type="AlphaFoldDB" id="A0A1V1PD43"/>
<sequence length="150" mass="16843">MHQFKTKNHIILASVITMILSFYLKVYAEFPSNVMFTNARGTKFTVSWTTENIEIGKVKLGKTLDDYSNWIDFNDDRGSVIDDIHHVTISNIIPLTNYYFEIISGGTIDNNGGLFYSINPGPALSPLGGSCQPAGMVYKDKKKVCWLLIQ</sequence>
<protein>
    <recommendedName>
        <fullName evidence="4">Purple acid phosphatase N-terminal domain-containing protein</fullName>
    </recommendedName>
</protein>
<evidence type="ECO:0000313" key="2">
    <source>
        <dbReference type="EMBL" id="ETR72708.1"/>
    </source>
</evidence>
<evidence type="ECO:0000256" key="1">
    <source>
        <dbReference type="SAM" id="Phobius"/>
    </source>
</evidence>
<dbReference type="CDD" id="cd00063">
    <property type="entry name" value="FN3"/>
    <property type="match status" value="1"/>
</dbReference>
<proteinExistence type="predicted"/>
<dbReference type="GO" id="GO:0046872">
    <property type="term" value="F:metal ion binding"/>
    <property type="evidence" value="ECO:0007669"/>
    <property type="project" value="InterPro"/>
</dbReference>
<organism evidence="2 3">
    <name type="scientific">Candidatus Magnetoglobus multicellularis str. Araruama</name>
    <dbReference type="NCBI Taxonomy" id="890399"/>
    <lineage>
        <taxon>Bacteria</taxon>
        <taxon>Pseudomonadati</taxon>
        <taxon>Thermodesulfobacteriota</taxon>
        <taxon>Desulfobacteria</taxon>
        <taxon>Desulfobacterales</taxon>
        <taxon>Desulfobacteraceae</taxon>
        <taxon>Candidatus Magnetoglobus</taxon>
    </lineage>
</organism>
<reference evidence="3" key="1">
    <citation type="submission" date="2012-11" db="EMBL/GenBank/DDBJ databases">
        <authorList>
            <person name="Lucero-Rivera Y.E."/>
            <person name="Tovar-Ramirez D."/>
        </authorList>
    </citation>
    <scope>NUCLEOTIDE SEQUENCE [LARGE SCALE GENOMIC DNA]</scope>
    <source>
        <strain evidence="3">Araruama</strain>
    </source>
</reference>
<keyword evidence="1" id="KW-1133">Transmembrane helix</keyword>
<dbReference type="GO" id="GO:0003993">
    <property type="term" value="F:acid phosphatase activity"/>
    <property type="evidence" value="ECO:0007669"/>
    <property type="project" value="InterPro"/>
</dbReference>
<dbReference type="Proteomes" id="UP000189670">
    <property type="component" value="Unassembled WGS sequence"/>
</dbReference>
<evidence type="ECO:0008006" key="4">
    <source>
        <dbReference type="Google" id="ProtNLM"/>
    </source>
</evidence>
<dbReference type="InterPro" id="IPR003961">
    <property type="entry name" value="FN3_dom"/>
</dbReference>
<dbReference type="InterPro" id="IPR008963">
    <property type="entry name" value="Purple_acid_Pase-like_N"/>
</dbReference>
<feature type="transmembrane region" description="Helical" evidence="1">
    <location>
        <begin position="9"/>
        <end position="28"/>
    </location>
</feature>
<comment type="caution">
    <text evidence="2">The sequence shown here is derived from an EMBL/GenBank/DDBJ whole genome shotgun (WGS) entry which is preliminary data.</text>
</comment>
<accession>A0A1V1PD43</accession>
<dbReference type="Gene3D" id="2.60.40.380">
    <property type="entry name" value="Purple acid phosphatase-like, N-terminal"/>
    <property type="match status" value="1"/>
</dbReference>
<gene>
    <name evidence="2" type="ORF">OMM_07365</name>
</gene>
<dbReference type="SUPFAM" id="SSF49363">
    <property type="entry name" value="Purple acid phosphatase, N-terminal domain"/>
    <property type="match status" value="1"/>
</dbReference>
<keyword evidence="1" id="KW-0812">Transmembrane</keyword>
<name>A0A1V1PD43_9BACT</name>